<keyword evidence="5" id="KW-1185">Reference proteome</keyword>
<dbReference type="InterPro" id="IPR050238">
    <property type="entry name" value="DNA_Rep/Repair_Clamp_Loader"/>
</dbReference>
<evidence type="ECO:0000256" key="1">
    <source>
        <dbReference type="ARBA" id="ARBA00012417"/>
    </source>
</evidence>
<reference evidence="4 5" key="1">
    <citation type="submission" date="2023-08" db="EMBL/GenBank/DDBJ databases">
        <authorList>
            <person name="Joshi A."/>
            <person name="Thite S."/>
        </authorList>
    </citation>
    <scope>NUCLEOTIDE SEQUENCE [LARGE SCALE GENOMIC DNA]</scope>
    <source>
        <strain evidence="4 5">1E1</strain>
    </source>
</reference>
<evidence type="ECO:0000313" key="5">
    <source>
        <dbReference type="Proteomes" id="UP001236258"/>
    </source>
</evidence>
<dbReference type="EC" id="2.7.7.7" evidence="1"/>
<proteinExistence type="predicted"/>
<accession>A0ABT9GQI6</accession>
<dbReference type="Proteomes" id="UP001236258">
    <property type="component" value="Unassembled WGS sequence"/>
</dbReference>
<gene>
    <name evidence="4" type="primary">holB</name>
    <name evidence="4" type="ORF">Q3O59_07710</name>
</gene>
<protein>
    <recommendedName>
        <fullName evidence="1">DNA-directed DNA polymerase</fullName>
        <ecNumber evidence="1">2.7.7.7</ecNumber>
    </recommendedName>
</protein>
<dbReference type="NCBIfam" id="TIGR00678">
    <property type="entry name" value="holB"/>
    <property type="match status" value="1"/>
</dbReference>
<dbReference type="RefSeq" id="WP_305945004.1">
    <property type="nucleotide sequence ID" value="NZ_JAUZVY010000002.1"/>
</dbReference>
<comment type="catalytic activity">
    <reaction evidence="3">
        <text>DNA(n) + a 2'-deoxyribonucleoside 5'-triphosphate = DNA(n+1) + diphosphate</text>
        <dbReference type="Rhea" id="RHEA:22508"/>
        <dbReference type="Rhea" id="RHEA-COMP:17339"/>
        <dbReference type="Rhea" id="RHEA-COMP:17340"/>
        <dbReference type="ChEBI" id="CHEBI:33019"/>
        <dbReference type="ChEBI" id="CHEBI:61560"/>
        <dbReference type="ChEBI" id="CHEBI:173112"/>
        <dbReference type="EC" id="2.7.7.7"/>
    </reaction>
</comment>
<dbReference type="PANTHER" id="PTHR11669:SF8">
    <property type="entry name" value="DNA POLYMERASE III SUBUNIT DELTA"/>
    <property type="match status" value="1"/>
</dbReference>
<dbReference type="GO" id="GO:0003887">
    <property type="term" value="F:DNA-directed DNA polymerase activity"/>
    <property type="evidence" value="ECO:0007669"/>
    <property type="project" value="UniProtKB-EC"/>
</dbReference>
<keyword evidence="2" id="KW-0239">DNA-directed DNA polymerase</keyword>
<dbReference type="InterPro" id="IPR027417">
    <property type="entry name" value="P-loop_NTPase"/>
</dbReference>
<name>A0ABT9GQI6_9GAMM</name>
<evidence type="ECO:0000256" key="3">
    <source>
        <dbReference type="ARBA" id="ARBA00049244"/>
    </source>
</evidence>
<evidence type="ECO:0000256" key="2">
    <source>
        <dbReference type="ARBA" id="ARBA00022932"/>
    </source>
</evidence>
<dbReference type="InterPro" id="IPR004622">
    <property type="entry name" value="DNA_pol_HolB"/>
</dbReference>
<keyword evidence="4" id="KW-0808">Transferase</keyword>
<dbReference type="Gene3D" id="3.40.50.300">
    <property type="entry name" value="P-loop containing nucleotide triphosphate hydrolases"/>
    <property type="match status" value="1"/>
</dbReference>
<dbReference type="Pfam" id="PF13177">
    <property type="entry name" value="DNA_pol3_delta2"/>
    <property type="match status" value="1"/>
</dbReference>
<dbReference type="EMBL" id="JAUZVY010000002">
    <property type="protein sequence ID" value="MDP4528911.1"/>
    <property type="molecule type" value="Genomic_DNA"/>
</dbReference>
<organism evidence="4 5">
    <name type="scientific">Alkalimonas delamerensis</name>
    <dbReference type="NCBI Taxonomy" id="265981"/>
    <lineage>
        <taxon>Bacteria</taxon>
        <taxon>Pseudomonadati</taxon>
        <taxon>Pseudomonadota</taxon>
        <taxon>Gammaproteobacteria</taxon>
        <taxon>Alkalimonas</taxon>
    </lineage>
</organism>
<keyword evidence="4" id="KW-0548">Nucleotidyltransferase</keyword>
<dbReference type="PANTHER" id="PTHR11669">
    <property type="entry name" value="REPLICATION FACTOR C / DNA POLYMERASE III GAMMA-TAU SUBUNIT"/>
    <property type="match status" value="1"/>
</dbReference>
<sequence>MLPWLEPSYQQLSSLHQRLQLPHALLLSGRRGLGKQQLAEAVVRLLLCQAGPAEAPCGRCKSCQLQQAGHHPDFWQDTDASERIGVDSIRQLSRFFHEHAQQGGARVAVLERVERMSEAAANALLKTLEEPPAGGYLILTSDQPALLLPTIVSRCQQWSLTVADTKVVELWWQQQGGQTLDKFFEPLLHSAPLEAWQWQQSGQLEQVRQSLLQLEQYLQGQASMQQTVQLLAKTEQLPLVLSWFVRERLAQKSNAQPQGYWQFLQRFQQWCRDEQQLLGQNKQLALTALLIELKRLNA</sequence>
<comment type="caution">
    <text evidence="4">The sequence shown here is derived from an EMBL/GenBank/DDBJ whole genome shotgun (WGS) entry which is preliminary data.</text>
</comment>
<dbReference type="SUPFAM" id="SSF52540">
    <property type="entry name" value="P-loop containing nucleoside triphosphate hydrolases"/>
    <property type="match status" value="1"/>
</dbReference>
<evidence type="ECO:0000313" key="4">
    <source>
        <dbReference type="EMBL" id="MDP4528911.1"/>
    </source>
</evidence>